<dbReference type="PANTHER" id="PTHR32243">
    <property type="entry name" value="MALTOSE TRANSPORT SYSTEM PERMEASE-RELATED"/>
    <property type="match status" value="1"/>
</dbReference>
<evidence type="ECO:0000313" key="12">
    <source>
        <dbReference type="Proteomes" id="UP000006637"/>
    </source>
</evidence>
<evidence type="ECO:0000313" key="11">
    <source>
        <dbReference type="EMBL" id="ABG05014.1"/>
    </source>
</evidence>
<dbReference type="KEGG" id="rxy:Rxyl_2069"/>
<dbReference type="Gene3D" id="1.10.3720.10">
    <property type="entry name" value="MetI-like"/>
    <property type="match status" value="1"/>
</dbReference>
<proteinExistence type="inferred from homology"/>
<feature type="transmembrane region" description="Helical" evidence="9">
    <location>
        <begin position="165"/>
        <end position="188"/>
    </location>
</feature>
<evidence type="ECO:0000259" key="10">
    <source>
        <dbReference type="PROSITE" id="PS50928"/>
    </source>
</evidence>
<evidence type="ECO:0000256" key="4">
    <source>
        <dbReference type="ARBA" id="ARBA00022475"/>
    </source>
</evidence>
<feature type="transmembrane region" description="Helical" evidence="9">
    <location>
        <begin position="123"/>
        <end position="145"/>
    </location>
</feature>
<keyword evidence="7 9" id="KW-1133">Transmembrane helix</keyword>
<comment type="similarity">
    <text evidence="2">Belongs to the binding-protein-dependent transport system permease family. MalFG subfamily.</text>
</comment>
<sequence>MAATGRKRFSGLRRRWEDSGYREGSLRLLALVLLSVPIAVGYVWLVISTFADRTFGLVPVDSRGRFGGLTLQNWEFLWRDAAVWVATLNTLVLSLGMTLVVVVVSALSGYALSRLKFSGRKGFLAATLVLHAFPTVTLLIPTFLVLRWLSRLPVVGNDLPLVGGIGYNTIGGVILVSVAFQLPLGVWLMKGFFDNVPWDMERAALIDGCTRFGAWWRVVLPQIRPGIAALAIFSFITTWGSFIIPYTFIASEQNNVLSVYLNSLLGTTAPVDYGKVAAVGLFQTIPVLVFFVFTQKYLLNIFASGAKGGA</sequence>
<keyword evidence="5" id="KW-0762">Sugar transport</keyword>
<feature type="transmembrane region" description="Helical" evidence="9">
    <location>
        <begin position="81"/>
        <end position="111"/>
    </location>
</feature>
<feature type="domain" description="ABC transmembrane type-1" evidence="10">
    <location>
        <begin position="87"/>
        <end position="294"/>
    </location>
</feature>
<dbReference type="InterPro" id="IPR035906">
    <property type="entry name" value="MetI-like_sf"/>
</dbReference>
<keyword evidence="3 9" id="KW-0813">Transport</keyword>
<evidence type="ECO:0000256" key="9">
    <source>
        <dbReference type="RuleBase" id="RU363032"/>
    </source>
</evidence>
<dbReference type="STRING" id="266117.Rxyl_2069"/>
<dbReference type="PhylomeDB" id="Q1AUB4"/>
<keyword evidence="12" id="KW-1185">Reference proteome</keyword>
<feature type="transmembrane region" description="Helical" evidence="9">
    <location>
        <begin position="28"/>
        <end position="47"/>
    </location>
</feature>
<gene>
    <name evidence="11" type="ordered locus">Rxyl_2069</name>
</gene>
<accession>Q1AUB4</accession>
<dbReference type="PANTHER" id="PTHR32243:SF50">
    <property type="entry name" value="MALTOSE_MALTODEXTRIN TRANSPORT SYSTEM PERMEASE PROTEIN MALG"/>
    <property type="match status" value="1"/>
</dbReference>
<dbReference type="AlphaFoldDB" id="Q1AUB4"/>
<comment type="subcellular location">
    <subcellularLocation>
        <location evidence="1 9">Cell membrane</location>
        <topology evidence="1 9">Multi-pass membrane protein</topology>
    </subcellularLocation>
</comment>
<dbReference type="InterPro" id="IPR000515">
    <property type="entry name" value="MetI-like"/>
</dbReference>
<dbReference type="CDD" id="cd06261">
    <property type="entry name" value="TM_PBP2"/>
    <property type="match status" value="1"/>
</dbReference>
<evidence type="ECO:0000256" key="5">
    <source>
        <dbReference type="ARBA" id="ARBA00022597"/>
    </source>
</evidence>
<dbReference type="InterPro" id="IPR050901">
    <property type="entry name" value="BP-dep_ABC_trans_perm"/>
</dbReference>
<keyword evidence="4" id="KW-1003">Cell membrane</keyword>
<reference evidence="11 12" key="1">
    <citation type="submission" date="2006-06" db="EMBL/GenBank/DDBJ databases">
        <title>Complete sequence of Rubrobacter xylanophilus DSM 9941.</title>
        <authorList>
            <consortium name="US DOE Joint Genome Institute"/>
            <person name="Copeland A."/>
            <person name="Lucas S."/>
            <person name="Lapidus A."/>
            <person name="Barry K."/>
            <person name="Detter J.C."/>
            <person name="Glavina del Rio T."/>
            <person name="Hammon N."/>
            <person name="Israni S."/>
            <person name="Dalin E."/>
            <person name="Tice H."/>
            <person name="Pitluck S."/>
            <person name="Munk A.C."/>
            <person name="Brettin T."/>
            <person name="Bruce D."/>
            <person name="Han C."/>
            <person name="Tapia R."/>
            <person name="Gilna P."/>
            <person name="Schmutz J."/>
            <person name="Larimer F."/>
            <person name="Land M."/>
            <person name="Hauser L."/>
            <person name="Kyrpides N."/>
            <person name="Lykidis A."/>
            <person name="da Costa M.S."/>
            <person name="Rainey F.A."/>
            <person name="Empadinhas N."/>
            <person name="Jolivet E."/>
            <person name="Battista J.R."/>
            <person name="Richardson P."/>
        </authorList>
    </citation>
    <scope>NUCLEOTIDE SEQUENCE [LARGE SCALE GENOMIC DNA]</scope>
    <source>
        <strain evidence="12">DSM 9941 / NBRC 16129 / PRD-1</strain>
    </source>
</reference>
<keyword evidence="8 9" id="KW-0472">Membrane</keyword>
<evidence type="ECO:0000256" key="8">
    <source>
        <dbReference type="ARBA" id="ARBA00023136"/>
    </source>
</evidence>
<dbReference type="Pfam" id="PF00528">
    <property type="entry name" value="BPD_transp_1"/>
    <property type="match status" value="1"/>
</dbReference>
<dbReference type="EMBL" id="CP000386">
    <property type="protein sequence ID" value="ABG05014.1"/>
    <property type="molecule type" value="Genomic_DNA"/>
</dbReference>
<dbReference type="eggNOG" id="COG0395">
    <property type="taxonomic scope" value="Bacteria"/>
</dbReference>
<dbReference type="Proteomes" id="UP000006637">
    <property type="component" value="Chromosome"/>
</dbReference>
<dbReference type="GO" id="GO:0015423">
    <property type="term" value="F:ABC-type maltose transporter activity"/>
    <property type="evidence" value="ECO:0007669"/>
    <property type="project" value="TreeGrafter"/>
</dbReference>
<evidence type="ECO:0000256" key="1">
    <source>
        <dbReference type="ARBA" id="ARBA00004651"/>
    </source>
</evidence>
<dbReference type="OrthoDB" id="7314804at2"/>
<protein>
    <submittedName>
        <fullName evidence="11">Binding-protein-dependent transport systems inner membrane component</fullName>
    </submittedName>
</protein>
<dbReference type="GO" id="GO:0005886">
    <property type="term" value="C:plasma membrane"/>
    <property type="evidence" value="ECO:0007669"/>
    <property type="project" value="UniProtKB-SubCell"/>
</dbReference>
<dbReference type="RefSeq" id="WP_011565029.1">
    <property type="nucleotide sequence ID" value="NC_008148.1"/>
</dbReference>
<evidence type="ECO:0000256" key="6">
    <source>
        <dbReference type="ARBA" id="ARBA00022692"/>
    </source>
</evidence>
<dbReference type="PROSITE" id="PS50928">
    <property type="entry name" value="ABC_TM1"/>
    <property type="match status" value="1"/>
</dbReference>
<feature type="transmembrane region" description="Helical" evidence="9">
    <location>
        <begin position="227"/>
        <end position="249"/>
    </location>
</feature>
<evidence type="ECO:0000256" key="3">
    <source>
        <dbReference type="ARBA" id="ARBA00022448"/>
    </source>
</evidence>
<dbReference type="HOGENOM" id="CLU_016047_1_2_11"/>
<name>Q1AUB4_RUBXD</name>
<organism evidence="11 12">
    <name type="scientific">Rubrobacter xylanophilus (strain DSM 9941 / JCM 11954 / NBRC 16129 / PRD-1)</name>
    <dbReference type="NCBI Taxonomy" id="266117"/>
    <lineage>
        <taxon>Bacteria</taxon>
        <taxon>Bacillati</taxon>
        <taxon>Actinomycetota</taxon>
        <taxon>Rubrobacteria</taxon>
        <taxon>Rubrobacterales</taxon>
        <taxon>Rubrobacteraceae</taxon>
        <taxon>Rubrobacter</taxon>
    </lineage>
</organism>
<evidence type="ECO:0000256" key="7">
    <source>
        <dbReference type="ARBA" id="ARBA00022989"/>
    </source>
</evidence>
<keyword evidence="6 9" id="KW-0812">Transmembrane</keyword>
<dbReference type="SUPFAM" id="SSF161098">
    <property type="entry name" value="MetI-like"/>
    <property type="match status" value="1"/>
</dbReference>
<feature type="transmembrane region" description="Helical" evidence="9">
    <location>
        <begin position="273"/>
        <end position="293"/>
    </location>
</feature>
<dbReference type="GO" id="GO:0042956">
    <property type="term" value="P:maltodextrin transmembrane transport"/>
    <property type="evidence" value="ECO:0007669"/>
    <property type="project" value="TreeGrafter"/>
</dbReference>
<evidence type="ECO:0000256" key="2">
    <source>
        <dbReference type="ARBA" id="ARBA00009047"/>
    </source>
</evidence>